<evidence type="ECO:0000313" key="6">
    <source>
        <dbReference type="Proteomes" id="UP000789375"/>
    </source>
</evidence>
<evidence type="ECO:0000256" key="1">
    <source>
        <dbReference type="ARBA" id="ARBA00004123"/>
    </source>
</evidence>
<accession>A0A9N8V9M4</accession>
<gene>
    <name evidence="5" type="ORF">FMOSSE_LOCUS704</name>
</gene>
<organism evidence="5 6">
    <name type="scientific">Funneliformis mosseae</name>
    <name type="common">Endomycorrhizal fungus</name>
    <name type="synonym">Glomus mosseae</name>
    <dbReference type="NCBI Taxonomy" id="27381"/>
    <lineage>
        <taxon>Eukaryota</taxon>
        <taxon>Fungi</taxon>
        <taxon>Fungi incertae sedis</taxon>
        <taxon>Mucoromycota</taxon>
        <taxon>Glomeromycotina</taxon>
        <taxon>Glomeromycetes</taxon>
        <taxon>Glomerales</taxon>
        <taxon>Glomeraceae</taxon>
        <taxon>Funneliformis</taxon>
    </lineage>
</organism>
<dbReference type="InterPro" id="IPR008251">
    <property type="entry name" value="Chromo_shadow_dom"/>
</dbReference>
<feature type="domain" description="Chromo shadow" evidence="4">
    <location>
        <begin position="201"/>
        <end position="268"/>
    </location>
</feature>
<feature type="region of interest" description="Disordered" evidence="3">
    <location>
        <begin position="37"/>
        <end position="73"/>
    </location>
</feature>
<reference evidence="5" key="1">
    <citation type="submission" date="2021-06" db="EMBL/GenBank/DDBJ databases">
        <authorList>
            <person name="Kallberg Y."/>
            <person name="Tangrot J."/>
            <person name="Rosling A."/>
        </authorList>
    </citation>
    <scope>NUCLEOTIDE SEQUENCE</scope>
    <source>
        <strain evidence="5">87-6 pot B 2015</strain>
    </source>
</reference>
<dbReference type="Proteomes" id="UP000789375">
    <property type="component" value="Unassembled WGS sequence"/>
</dbReference>
<comment type="caution">
    <text evidence="5">The sequence shown here is derived from an EMBL/GenBank/DDBJ whole genome shotgun (WGS) entry which is preliminary data.</text>
</comment>
<dbReference type="Gene3D" id="2.40.50.40">
    <property type="match status" value="1"/>
</dbReference>
<feature type="region of interest" description="Disordered" evidence="3">
    <location>
        <begin position="115"/>
        <end position="171"/>
    </location>
</feature>
<dbReference type="Pfam" id="PF01393">
    <property type="entry name" value="Chromo_shadow"/>
    <property type="match status" value="1"/>
</dbReference>
<dbReference type="InterPro" id="IPR016197">
    <property type="entry name" value="Chromo-like_dom_sf"/>
</dbReference>
<dbReference type="GO" id="GO:0005634">
    <property type="term" value="C:nucleus"/>
    <property type="evidence" value="ECO:0007669"/>
    <property type="project" value="UniProtKB-SubCell"/>
</dbReference>
<evidence type="ECO:0000256" key="2">
    <source>
        <dbReference type="ARBA" id="ARBA00023242"/>
    </source>
</evidence>
<dbReference type="AlphaFoldDB" id="A0A9N8V9M4"/>
<dbReference type="SUPFAM" id="SSF54160">
    <property type="entry name" value="Chromo domain-like"/>
    <property type="match status" value="1"/>
</dbReference>
<keyword evidence="6" id="KW-1185">Reference proteome</keyword>
<evidence type="ECO:0000313" key="5">
    <source>
        <dbReference type="EMBL" id="CAG8439674.1"/>
    </source>
</evidence>
<sequence length="270" mass="31304">MAALASTSFEFNMVVTEVTEDNTSDISEEIDELAGDLEPTTGVDTMKNDIPNNDKLIPYNDDNSTNNETEKKGREDDIYEIEKIVDHRTFAEKKESEYWNNKEIEAKEKIKSLADRHNINTKKLKRQKSNRIKKSQDKHTRQKKSGHMNDLISSTTPLRSSEVTEVEKDEASDNFDDGLFEKEDIFKEEEEYDDDDYDNFTPAAIAGSWEPFVTDVATIQQDPYTGTLIVFLNWKNGHRTSHTNKVTNVKCPQKMLEFYQRHVQFVHQQH</sequence>
<protein>
    <submittedName>
        <fullName evidence="5">11462_t:CDS:1</fullName>
    </submittedName>
</protein>
<keyword evidence="2" id="KW-0539">Nucleus</keyword>
<comment type="subcellular location">
    <subcellularLocation>
        <location evidence="1">Nucleus</location>
    </subcellularLocation>
</comment>
<proteinExistence type="predicted"/>
<name>A0A9N8V9M4_FUNMO</name>
<evidence type="ECO:0000256" key="3">
    <source>
        <dbReference type="SAM" id="MobiDB-lite"/>
    </source>
</evidence>
<feature type="compositionally biased region" description="Basic residues" evidence="3">
    <location>
        <begin position="119"/>
        <end position="133"/>
    </location>
</feature>
<dbReference type="SMART" id="SM00300">
    <property type="entry name" value="ChSh"/>
    <property type="match status" value="1"/>
</dbReference>
<dbReference type="EMBL" id="CAJVPP010000072">
    <property type="protein sequence ID" value="CAG8439674.1"/>
    <property type="molecule type" value="Genomic_DNA"/>
</dbReference>
<evidence type="ECO:0000259" key="4">
    <source>
        <dbReference type="SMART" id="SM00300"/>
    </source>
</evidence>
<feature type="compositionally biased region" description="Polar residues" evidence="3">
    <location>
        <begin position="151"/>
        <end position="163"/>
    </location>
</feature>